<dbReference type="NCBIfam" id="TIGR00268">
    <property type="entry name" value="ATP-dependent sacrificial sulfur transferase LarE"/>
    <property type="match status" value="1"/>
</dbReference>
<sequence>MDHQTVDEQLEQKLEQCRQILRSLGSVLVAFSAGVDSTFLLALAVETLGATNVLAGMGISASLAQREAEAGRRLAETIGVELAEVDTSELSDPNYARNPADRCFYCKQDLFVTLGKLADERGLAVIVSGANADDAGDFRPGLDAGQRLGVRNPLMEAGMTKDDIRAASRAMGLETWSKPAKACLASRIPYGSAVTEEVLHRVESAEEIVQDLGFPQCRVRDHGQVARIEVPADELARIVSVREQIVERLKRAGYAYVTLDLQGFRSGSMNEILRRS</sequence>
<dbReference type="PIRSF" id="PIRSF006661">
    <property type="entry name" value="PP-lp_UCP006661"/>
    <property type="match status" value="1"/>
</dbReference>
<evidence type="ECO:0008006" key="2">
    <source>
        <dbReference type="Google" id="ProtNLM"/>
    </source>
</evidence>
<gene>
    <name evidence="1" type="ORF">LCGC14_0015460</name>
</gene>
<dbReference type="InterPro" id="IPR014729">
    <property type="entry name" value="Rossmann-like_a/b/a_fold"/>
</dbReference>
<dbReference type="InterPro" id="IPR052188">
    <property type="entry name" value="Ni-pincer_cofactor_biosynth"/>
</dbReference>
<dbReference type="PANTHER" id="PTHR43169:SF2">
    <property type="entry name" value="NAD_GMP SYNTHASE DOMAIN-CONTAINING PROTEIN"/>
    <property type="match status" value="1"/>
</dbReference>
<proteinExistence type="predicted"/>
<dbReference type="Gene3D" id="3.40.50.620">
    <property type="entry name" value="HUPs"/>
    <property type="match status" value="1"/>
</dbReference>
<dbReference type="GO" id="GO:0016783">
    <property type="term" value="F:sulfurtransferase activity"/>
    <property type="evidence" value="ECO:0007669"/>
    <property type="project" value="InterPro"/>
</dbReference>
<dbReference type="InterPro" id="IPR005232">
    <property type="entry name" value="LarE"/>
</dbReference>
<name>A0A0F9W3Y0_9ZZZZ</name>
<evidence type="ECO:0000313" key="1">
    <source>
        <dbReference type="EMBL" id="KKO11070.1"/>
    </source>
</evidence>
<protein>
    <recommendedName>
        <fullName evidence="2">NAD/GMP synthase domain-containing protein</fullName>
    </recommendedName>
</protein>
<dbReference type="AlphaFoldDB" id="A0A0F9W3Y0"/>
<organism evidence="1">
    <name type="scientific">marine sediment metagenome</name>
    <dbReference type="NCBI Taxonomy" id="412755"/>
    <lineage>
        <taxon>unclassified sequences</taxon>
        <taxon>metagenomes</taxon>
        <taxon>ecological metagenomes</taxon>
    </lineage>
</organism>
<dbReference type="CDD" id="cd01990">
    <property type="entry name" value="LarE-like"/>
    <property type="match status" value="1"/>
</dbReference>
<dbReference type="EMBL" id="LAZR01000003">
    <property type="protein sequence ID" value="KKO11070.1"/>
    <property type="molecule type" value="Genomic_DNA"/>
</dbReference>
<accession>A0A0F9W3Y0</accession>
<reference evidence="1" key="1">
    <citation type="journal article" date="2015" name="Nature">
        <title>Complex archaea that bridge the gap between prokaryotes and eukaryotes.</title>
        <authorList>
            <person name="Spang A."/>
            <person name="Saw J.H."/>
            <person name="Jorgensen S.L."/>
            <person name="Zaremba-Niedzwiedzka K."/>
            <person name="Martijn J."/>
            <person name="Lind A.E."/>
            <person name="van Eijk R."/>
            <person name="Schleper C."/>
            <person name="Guy L."/>
            <person name="Ettema T.J."/>
        </authorList>
    </citation>
    <scope>NUCLEOTIDE SEQUENCE</scope>
</reference>
<dbReference type="SUPFAM" id="SSF52402">
    <property type="entry name" value="Adenine nucleotide alpha hydrolases-like"/>
    <property type="match status" value="1"/>
</dbReference>
<dbReference type="PANTHER" id="PTHR43169">
    <property type="entry name" value="EXSB FAMILY PROTEIN"/>
    <property type="match status" value="1"/>
</dbReference>
<comment type="caution">
    <text evidence="1">The sequence shown here is derived from an EMBL/GenBank/DDBJ whole genome shotgun (WGS) entry which is preliminary data.</text>
</comment>